<dbReference type="InterPro" id="IPR036879">
    <property type="entry name" value="TF_MADSbox_sf"/>
</dbReference>
<dbReference type="GO" id="GO:0005634">
    <property type="term" value="C:nucleus"/>
    <property type="evidence" value="ECO:0007669"/>
    <property type="project" value="UniProtKB-SubCell"/>
</dbReference>
<keyword evidence="2" id="KW-0805">Transcription regulation</keyword>
<evidence type="ECO:0000256" key="1">
    <source>
        <dbReference type="ARBA" id="ARBA00004123"/>
    </source>
</evidence>
<evidence type="ECO:0000259" key="7">
    <source>
        <dbReference type="PROSITE" id="PS50066"/>
    </source>
</evidence>
<evidence type="ECO:0000313" key="8">
    <source>
        <dbReference type="EMBL" id="KAL0320302.1"/>
    </source>
</evidence>
<keyword evidence="5" id="KW-0539">Nucleus</keyword>
<comment type="caution">
    <text evidence="8">The sequence shown here is derived from an EMBL/GenBank/DDBJ whole genome shotgun (WGS) entry which is preliminary data.</text>
</comment>
<proteinExistence type="predicted"/>
<dbReference type="AlphaFoldDB" id="A0AAW2LNG2"/>
<gene>
    <name evidence="8" type="ORF">Sradi_5291700</name>
</gene>
<keyword evidence="3" id="KW-0238">DNA-binding</keyword>
<dbReference type="Gene3D" id="3.40.1810.10">
    <property type="entry name" value="Transcription factor, MADS-box"/>
    <property type="match status" value="1"/>
</dbReference>
<dbReference type="PROSITE" id="PS50066">
    <property type="entry name" value="MADS_BOX_2"/>
    <property type="match status" value="1"/>
</dbReference>
<accession>A0AAW2LNG2</accession>
<dbReference type="GO" id="GO:0045944">
    <property type="term" value="P:positive regulation of transcription by RNA polymerase II"/>
    <property type="evidence" value="ECO:0007669"/>
    <property type="project" value="InterPro"/>
</dbReference>
<name>A0AAW2LNG2_SESRA</name>
<dbReference type="InterPro" id="IPR033897">
    <property type="entry name" value="SRF-like_MADS-box"/>
</dbReference>
<dbReference type="CDD" id="cd00266">
    <property type="entry name" value="MADS_SRF_like"/>
    <property type="match status" value="1"/>
</dbReference>
<dbReference type="Pfam" id="PF00319">
    <property type="entry name" value="SRF-TF"/>
    <property type="match status" value="1"/>
</dbReference>
<evidence type="ECO:0000256" key="2">
    <source>
        <dbReference type="ARBA" id="ARBA00023015"/>
    </source>
</evidence>
<evidence type="ECO:0000256" key="6">
    <source>
        <dbReference type="SAM" id="MobiDB-lite"/>
    </source>
</evidence>
<feature type="region of interest" description="Disordered" evidence="6">
    <location>
        <begin position="168"/>
        <end position="188"/>
    </location>
</feature>
<comment type="subcellular location">
    <subcellularLocation>
        <location evidence="1">Nucleus</location>
    </subcellularLocation>
</comment>
<dbReference type="GO" id="GO:0000981">
    <property type="term" value="F:DNA-binding transcription factor activity, RNA polymerase II-specific"/>
    <property type="evidence" value="ECO:0007669"/>
    <property type="project" value="InterPro"/>
</dbReference>
<dbReference type="PANTHER" id="PTHR11945:SF841">
    <property type="entry name" value="AGAMOUS-LIKE MADS-BOX PROTEIN AGL80"/>
    <property type="match status" value="1"/>
</dbReference>
<dbReference type="SMART" id="SM00432">
    <property type="entry name" value="MADS"/>
    <property type="match status" value="1"/>
</dbReference>
<protein>
    <recommendedName>
        <fullName evidence="7">MADS-box domain-containing protein</fullName>
    </recommendedName>
</protein>
<reference evidence="8" key="2">
    <citation type="journal article" date="2024" name="Plant">
        <title>Genomic evolution and insights into agronomic trait innovations of Sesamum species.</title>
        <authorList>
            <person name="Miao H."/>
            <person name="Wang L."/>
            <person name="Qu L."/>
            <person name="Liu H."/>
            <person name="Sun Y."/>
            <person name="Le M."/>
            <person name="Wang Q."/>
            <person name="Wei S."/>
            <person name="Zheng Y."/>
            <person name="Lin W."/>
            <person name="Duan Y."/>
            <person name="Cao H."/>
            <person name="Xiong S."/>
            <person name="Wang X."/>
            <person name="Wei L."/>
            <person name="Li C."/>
            <person name="Ma Q."/>
            <person name="Ju M."/>
            <person name="Zhao R."/>
            <person name="Li G."/>
            <person name="Mu C."/>
            <person name="Tian Q."/>
            <person name="Mei H."/>
            <person name="Zhang T."/>
            <person name="Gao T."/>
            <person name="Zhang H."/>
        </authorList>
    </citation>
    <scope>NUCLEOTIDE SEQUENCE</scope>
    <source>
        <strain evidence="8">G02</strain>
    </source>
</reference>
<evidence type="ECO:0000256" key="3">
    <source>
        <dbReference type="ARBA" id="ARBA00023125"/>
    </source>
</evidence>
<dbReference type="EMBL" id="JACGWJ010000024">
    <property type="protein sequence ID" value="KAL0320302.1"/>
    <property type="molecule type" value="Genomic_DNA"/>
</dbReference>
<feature type="compositionally biased region" description="Polar residues" evidence="6">
    <location>
        <begin position="179"/>
        <end position="188"/>
    </location>
</feature>
<dbReference type="GO" id="GO:0000978">
    <property type="term" value="F:RNA polymerase II cis-regulatory region sequence-specific DNA binding"/>
    <property type="evidence" value="ECO:0007669"/>
    <property type="project" value="TreeGrafter"/>
</dbReference>
<dbReference type="SUPFAM" id="SSF55455">
    <property type="entry name" value="SRF-like"/>
    <property type="match status" value="1"/>
</dbReference>
<evidence type="ECO:0000256" key="4">
    <source>
        <dbReference type="ARBA" id="ARBA00023163"/>
    </source>
</evidence>
<sequence length="188" mass="21860">MHMTRKRVKYEQISSERKRKVLCMKRVESLIKKANDLSILCGVNIGIVIHKPTENNAVLWPSPEVFGDRLQRFLDFSESEKAKKMVTHEKYLHQRVNDGIEEMSKSQYKKELKESQLVMTELSIQGKDFSAVDLVQLNCLQSFADQMLKKLKFKDDEVNEQEREMLITPPSPPSFTTTHLMVSNKDQT</sequence>
<dbReference type="PANTHER" id="PTHR11945">
    <property type="entry name" value="MADS BOX PROTEIN"/>
    <property type="match status" value="1"/>
</dbReference>
<feature type="domain" description="MADS-box" evidence="7">
    <location>
        <begin position="3"/>
        <end position="49"/>
    </location>
</feature>
<reference evidence="8" key="1">
    <citation type="submission" date="2020-06" db="EMBL/GenBank/DDBJ databases">
        <authorList>
            <person name="Li T."/>
            <person name="Hu X."/>
            <person name="Zhang T."/>
            <person name="Song X."/>
            <person name="Zhang H."/>
            <person name="Dai N."/>
            <person name="Sheng W."/>
            <person name="Hou X."/>
            <person name="Wei L."/>
        </authorList>
    </citation>
    <scope>NUCLEOTIDE SEQUENCE</scope>
    <source>
        <strain evidence="8">G02</strain>
        <tissue evidence="8">Leaf</tissue>
    </source>
</reference>
<dbReference type="InterPro" id="IPR002100">
    <property type="entry name" value="TF_MADSbox"/>
</dbReference>
<keyword evidence="4" id="KW-0804">Transcription</keyword>
<dbReference type="GO" id="GO:0046983">
    <property type="term" value="F:protein dimerization activity"/>
    <property type="evidence" value="ECO:0007669"/>
    <property type="project" value="InterPro"/>
</dbReference>
<evidence type="ECO:0000256" key="5">
    <source>
        <dbReference type="ARBA" id="ARBA00023242"/>
    </source>
</evidence>
<organism evidence="8">
    <name type="scientific">Sesamum radiatum</name>
    <name type="common">Black benniseed</name>
    <dbReference type="NCBI Taxonomy" id="300843"/>
    <lineage>
        <taxon>Eukaryota</taxon>
        <taxon>Viridiplantae</taxon>
        <taxon>Streptophyta</taxon>
        <taxon>Embryophyta</taxon>
        <taxon>Tracheophyta</taxon>
        <taxon>Spermatophyta</taxon>
        <taxon>Magnoliopsida</taxon>
        <taxon>eudicotyledons</taxon>
        <taxon>Gunneridae</taxon>
        <taxon>Pentapetalae</taxon>
        <taxon>asterids</taxon>
        <taxon>lamiids</taxon>
        <taxon>Lamiales</taxon>
        <taxon>Pedaliaceae</taxon>
        <taxon>Sesamum</taxon>
    </lineage>
</organism>